<evidence type="ECO:0008006" key="3">
    <source>
        <dbReference type="Google" id="ProtNLM"/>
    </source>
</evidence>
<accession>A0A8X8YHZ5</accession>
<proteinExistence type="predicted"/>
<evidence type="ECO:0000313" key="1">
    <source>
        <dbReference type="EMBL" id="KAG6430295.1"/>
    </source>
</evidence>
<organism evidence="1">
    <name type="scientific">Salvia splendens</name>
    <name type="common">Scarlet sage</name>
    <dbReference type="NCBI Taxonomy" id="180675"/>
    <lineage>
        <taxon>Eukaryota</taxon>
        <taxon>Viridiplantae</taxon>
        <taxon>Streptophyta</taxon>
        <taxon>Embryophyta</taxon>
        <taxon>Tracheophyta</taxon>
        <taxon>Spermatophyta</taxon>
        <taxon>Magnoliopsida</taxon>
        <taxon>eudicotyledons</taxon>
        <taxon>Gunneridae</taxon>
        <taxon>Pentapetalae</taxon>
        <taxon>asterids</taxon>
        <taxon>lamiids</taxon>
        <taxon>Lamiales</taxon>
        <taxon>Lamiaceae</taxon>
        <taxon>Nepetoideae</taxon>
        <taxon>Mentheae</taxon>
        <taxon>Salviinae</taxon>
        <taxon>Salvia</taxon>
        <taxon>Salvia subgen. Calosphace</taxon>
        <taxon>core Calosphace</taxon>
    </lineage>
</organism>
<evidence type="ECO:0000313" key="2">
    <source>
        <dbReference type="Proteomes" id="UP000298416"/>
    </source>
</evidence>
<protein>
    <recommendedName>
        <fullName evidence="3">Charged multivesicular body protein 5</fullName>
    </recommendedName>
</protein>
<dbReference type="EMBL" id="PNBA02000003">
    <property type="protein sequence ID" value="KAG6430295.1"/>
    <property type="molecule type" value="Genomic_DNA"/>
</dbReference>
<sequence>MVYNFLLQINKRGENVDEKIQKLDAELVRYKEQIKKTRPGTLETVKARAMRVLKQKRCMKVSVICYTIRHSTLIKFHLLLKESKMLNKQYVLEMLLSCHELAVSFCFDYLTGHR</sequence>
<name>A0A8X8YHZ5_SALSN</name>
<dbReference type="AlphaFoldDB" id="A0A8X8YHZ5"/>
<gene>
    <name evidence="1" type="ORF">SASPL_108359</name>
</gene>
<comment type="caution">
    <text evidence="1">The sequence shown here is derived from an EMBL/GenBank/DDBJ whole genome shotgun (WGS) entry which is preliminary data.</text>
</comment>
<dbReference type="Proteomes" id="UP000298416">
    <property type="component" value="Unassembled WGS sequence"/>
</dbReference>
<keyword evidence="2" id="KW-1185">Reference proteome</keyword>
<reference evidence="1" key="2">
    <citation type="submission" date="2020-08" db="EMBL/GenBank/DDBJ databases">
        <title>Plant Genome Project.</title>
        <authorList>
            <person name="Zhang R.-G."/>
        </authorList>
    </citation>
    <scope>NUCLEOTIDE SEQUENCE</scope>
    <source>
        <strain evidence="1">Huo1</strain>
        <tissue evidence="1">Leaf</tissue>
    </source>
</reference>
<reference evidence="1" key="1">
    <citation type="submission" date="2018-01" db="EMBL/GenBank/DDBJ databases">
        <authorList>
            <person name="Mao J.F."/>
        </authorList>
    </citation>
    <scope>NUCLEOTIDE SEQUENCE</scope>
    <source>
        <strain evidence="1">Huo1</strain>
        <tissue evidence="1">Leaf</tissue>
    </source>
</reference>